<evidence type="ECO:0000313" key="2">
    <source>
        <dbReference type="Proteomes" id="UP000569732"/>
    </source>
</evidence>
<organism evidence="1 2">
    <name type="scientific">Spartinivicinus marinus</name>
    <dbReference type="NCBI Taxonomy" id="2994442"/>
    <lineage>
        <taxon>Bacteria</taxon>
        <taxon>Pseudomonadati</taxon>
        <taxon>Pseudomonadota</taxon>
        <taxon>Gammaproteobacteria</taxon>
        <taxon>Oceanospirillales</taxon>
        <taxon>Zooshikellaceae</taxon>
        <taxon>Spartinivicinus</taxon>
    </lineage>
</organism>
<name>A0A853I9A0_9GAMM</name>
<sequence>MPNSSITLKVSEHSQHFIKRLHLDKKNIDKQPAGLNFYEKHFKSGQRPTIQIEHDQYSFDIPFALSFLGTENVDYLERGISSFDINSGFANYFEPIHHDKAKTLFMNRVQKLLALGWQQYIHYGDPRLKGKDSYRFIAEGEEVIYGPDPSYIPTLEEWMTLDTDHTWTLYVDGLFLNIGFRRDRKRMDPDKPGAYLINYEVYGKEEHAENQFMGEDRKKWRELWVEDMKQSKRLRYEIEAELKTKGYTIDTSYKDPIIHPEDPVEP</sequence>
<accession>A0A853I9A0</accession>
<dbReference type="AlphaFoldDB" id="A0A853I9A0"/>
<keyword evidence="2" id="KW-1185">Reference proteome</keyword>
<evidence type="ECO:0000313" key="1">
    <source>
        <dbReference type="EMBL" id="NYZ67238.1"/>
    </source>
</evidence>
<protein>
    <submittedName>
        <fullName evidence="1">Uncharacterized protein</fullName>
    </submittedName>
</protein>
<comment type="caution">
    <text evidence="1">The sequence shown here is derived from an EMBL/GenBank/DDBJ whole genome shotgun (WGS) entry which is preliminary data.</text>
</comment>
<dbReference type="RefSeq" id="WP_180569261.1">
    <property type="nucleotide sequence ID" value="NZ_JACCKB010000022.1"/>
</dbReference>
<dbReference type="Proteomes" id="UP000569732">
    <property type="component" value="Unassembled WGS sequence"/>
</dbReference>
<gene>
    <name evidence="1" type="ORF">H0A36_14565</name>
</gene>
<proteinExistence type="predicted"/>
<dbReference type="EMBL" id="JACCKB010000022">
    <property type="protein sequence ID" value="NYZ67238.1"/>
    <property type="molecule type" value="Genomic_DNA"/>
</dbReference>
<reference evidence="1 2" key="1">
    <citation type="submission" date="2020-07" db="EMBL/GenBank/DDBJ databases">
        <title>Endozoicomonas sp. nov., isolated from sediment.</title>
        <authorList>
            <person name="Gu T."/>
        </authorList>
    </citation>
    <scope>NUCLEOTIDE SEQUENCE [LARGE SCALE GENOMIC DNA]</scope>
    <source>
        <strain evidence="1 2">SM1973</strain>
    </source>
</reference>